<organism evidence="2 3">
    <name type="scientific">Tumebacillus lipolyticus</name>
    <dbReference type="NCBI Taxonomy" id="1280370"/>
    <lineage>
        <taxon>Bacteria</taxon>
        <taxon>Bacillati</taxon>
        <taxon>Bacillota</taxon>
        <taxon>Bacilli</taxon>
        <taxon>Bacillales</taxon>
        <taxon>Alicyclobacillaceae</taxon>
        <taxon>Tumebacillus</taxon>
    </lineage>
</organism>
<dbReference type="GO" id="GO:0016746">
    <property type="term" value="F:acyltransferase activity"/>
    <property type="evidence" value="ECO:0007669"/>
    <property type="project" value="UniProtKB-KW"/>
</dbReference>
<dbReference type="SUPFAM" id="SSF55729">
    <property type="entry name" value="Acyl-CoA N-acyltransferases (Nat)"/>
    <property type="match status" value="1"/>
</dbReference>
<dbReference type="Proteomes" id="UP001597343">
    <property type="component" value="Unassembled WGS sequence"/>
</dbReference>
<dbReference type="RefSeq" id="WP_386049023.1">
    <property type="nucleotide sequence ID" value="NZ_JBHUIO010000011.1"/>
</dbReference>
<name>A0ABW5A185_9BACL</name>
<keyword evidence="2" id="KW-0012">Acyltransferase</keyword>
<dbReference type="InterPro" id="IPR051908">
    <property type="entry name" value="Ribosomal_N-acetyltransferase"/>
</dbReference>
<reference evidence="3" key="1">
    <citation type="journal article" date="2019" name="Int. J. Syst. Evol. Microbiol.">
        <title>The Global Catalogue of Microorganisms (GCM) 10K type strain sequencing project: providing services to taxonomists for standard genome sequencing and annotation.</title>
        <authorList>
            <consortium name="The Broad Institute Genomics Platform"/>
            <consortium name="The Broad Institute Genome Sequencing Center for Infectious Disease"/>
            <person name="Wu L."/>
            <person name="Ma J."/>
        </authorList>
    </citation>
    <scope>NUCLEOTIDE SEQUENCE [LARGE SCALE GENOMIC DNA]</scope>
    <source>
        <strain evidence="3">CGMCC 1.13574</strain>
    </source>
</reference>
<dbReference type="Pfam" id="PF13302">
    <property type="entry name" value="Acetyltransf_3"/>
    <property type="match status" value="1"/>
</dbReference>
<evidence type="ECO:0000313" key="2">
    <source>
        <dbReference type="EMBL" id="MFD2171858.1"/>
    </source>
</evidence>
<dbReference type="Gene3D" id="3.40.630.30">
    <property type="match status" value="1"/>
</dbReference>
<feature type="domain" description="N-acetyltransferase" evidence="1">
    <location>
        <begin position="10"/>
        <end position="166"/>
    </location>
</feature>
<dbReference type="PANTHER" id="PTHR43441:SF12">
    <property type="entry name" value="RIBOSOMAL N-ACETYLTRANSFERASE YDAF-RELATED"/>
    <property type="match status" value="1"/>
</dbReference>
<evidence type="ECO:0000259" key="1">
    <source>
        <dbReference type="PROSITE" id="PS51186"/>
    </source>
</evidence>
<dbReference type="PROSITE" id="PS51186">
    <property type="entry name" value="GNAT"/>
    <property type="match status" value="1"/>
</dbReference>
<keyword evidence="2" id="KW-0808">Transferase</keyword>
<proteinExistence type="predicted"/>
<dbReference type="InterPro" id="IPR000182">
    <property type="entry name" value="GNAT_dom"/>
</dbReference>
<sequence>MLKHVLFEGAELRMLEVRHAEAIYELVDRNREHLREWLMFVDLYKSADDALAFIQIARDQFASNQGTHYGIFYRGEFAGAIGYHKIDWNNRMTSIGYWLGKEFTGLGLMSAATRALVDQAIYEYGLNRVEIRVATSNLKSQAIPERLGFTKEGVVRQSEWMHDRFLDHQMYSMLASEWKDR</sequence>
<gene>
    <name evidence="2" type="ORF">ACFSOY_17990</name>
</gene>
<comment type="caution">
    <text evidence="2">The sequence shown here is derived from an EMBL/GenBank/DDBJ whole genome shotgun (WGS) entry which is preliminary data.</text>
</comment>
<evidence type="ECO:0000313" key="3">
    <source>
        <dbReference type="Proteomes" id="UP001597343"/>
    </source>
</evidence>
<dbReference type="EMBL" id="JBHUIO010000011">
    <property type="protein sequence ID" value="MFD2171858.1"/>
    <property type="molecule type" value="Genomic_DNA"/>
</dbReference>
<keyword evidence="3" id="KW-1185">Reference proteome</keyword>
<accession>A0ABW5A185</accession>
<dbReference type="InterPro" id="IPR016181">
    <property type="entry name" value="Acyl_CoA_acyltransferase"/>
</dbReference>
<dbReference type="EC" id="2.3.-.-" evidence="2"/>
<dbReference type="PANTHER" id="PTHR43441">
    <property type="entry name" value="RIBOSOMAL-PROTEIN-SERINE ACETYLTRANSFERASE"/>
    <property type="match status" value="1"/>
</dbReference>
<protein>
    <submittedName>
        <fullName evidence="2">GNAT family N-acetyltransferase</fullName>
        <ecNumber evidence="2">2.3.-.-</ecNumber>
    </submittedName>
</protein>